<accession>A0A2N3Y739</accession>
<sequence length="30" mass="3438">MHPTHPVRLVLPAFTKVISNYRNLKEAHPA</sequence>
<protein>
    <submittedName>
        <fullName evidence="1">Uncharacterized protein</fullName>
    </submittedName>
</protein>
<reference evidence="1" key="1">
    <citation type="submission" date="2017-12" db="EMBL/GenBank/DDBJ databases">
        <title>Sequencing the genomes of 1000 Actinobacteria strains.</title>
        <authorList>
            <person name="Klenk H.-P."/>
        </authorList>
    </citation>
    <scope>NUCLEOTIDE SEQUENCE [LARGE SCALE GENOMIC DNA]</scope>
    <source>
        <strain evidence="1">DSM 44228</strain>
    </source>
</reference>
<gene>
    <name evidence="1" type="ORF">A8926_6844</name>
</gene>
<evidence type="ECO:0000313" key="2">
    <source>
        <dbReference type="Proteomes" id="UP000233786"/>
    </source>
</evidence>
<proteinExistence type="predicted"/>
<keyword evidence="2" id="KW-1185">Reference proteome</keyword>
<dbReference type="EMBL" id="PJNB01000001">
    <property type="protein sequence ID" value="PKW18720.1"/>
    <property type="molecule type" value="Genomic_DNA"/>
</dbReference>
<dbReference type="Proteomes" id="UP000233786">
    <property type="component" value="Unassembled WGS sequence"/>
</dbReference>
<dbReference type="AlphaFoldDB" id="A0A2N3Y739"/>
<evidence type="ECO:0000313" key="1">
    <source>
        <dbReference type="EMBL" id="PKW18720.1"/>
    </source>
</evidence>
<name>A0A2N3Y739_SACSN</name>
<comment type="caution">
    <text evidence="1">The sequence shown here is derived from an EMBL/GenBank/DDBJ whole genome shotgun (WGS) entry which is preliminary data.</text>
</comment>
<organism evidence="1 2">
    <name type="scientific">Saccharopolyspora spinosa</name>
    <dbReference type="NCBI Taxonomy" id="60894"/>
    <lineage>
        <taxon>Bacteria</taxon>
        <taxon>Bacillati</taxon>
        <taxon>Actinomycetota</taxon>
        <taxon>Actinomycetes</taxon>
        <taxon>Pseudonocardiales</taxon>
        <taxon>Pseudonocardiaceae</taxon>
        <taxon>Saccharopolyspora</taxon>
    </lineage>
</organism>